<organism evidence="3 4">
    <name type="scientific">Tritrichomonas musculus</name>
    <dbReference type="NCBI Taxonomy" id="1915356"/>
    <lineage>
        <taxon>Eukaryota</taxon>
        <taxon>Metamonada</taxon>
        <taxon>Parabasalia</taxon>
        <taxon>Tritrichomonadida</taxon>
        <taxon>Tritrichomonadidae</taxon>
        <taxon>Tritrichomonas</taxon>
    </lineage>
</organism>
<dbReference type="InterPro" id="IPR001806">
    <property type="entry name" value="Small_GTPase"/>
</dbReference>
<sequence length="193" mass="22164">MERKINVLLIGEAGVGKTKFACSIHHKDYETYTPTLGVDFIHSSQECNGIKFELQTWEVSTNKMSLLCTIKQKFDCVLLCTSCEIKKSIEGMLKIQDILSETMCKNTIFILMCCKLDILANYAPIEFHYFLKELQNKTSNLTIPVLISSAETGFYVHEDFQMMIELITKRNPIQISVSQVIEEFQQREGILNF</sequence>
<proteinExistence type="predicted"/>
<dbReference type="Proteomes" id="UP001470230">
    <property type="component" value="Unassembled WGS sequence"/>
</dbReference>
<evidence type="ECO:0000313" key="4">
    <source>
        <dbReference type="Proteomes" id="UP001470230"/>
    </source>
</evidence>
<dbReference type="Pfam" id="PF00071">
    <property type="entry name" value="Ras"/>
    <property type="match status" value="1"/>
</dbReference>
<protein>
    <submittedName>
        <fullName evidence="3">Ras- protein Rab-18</fullName>
    </submittedName>
</protein>
<name>A0ABR2JK46_9EUKA</name>
<dbReference type="Gene3D" id="3.40.50.300">
    <property type="entry name" value="P-loop containing nucleotide triphosphate hydrolases"/>
    <property type="match status" value="1"/>
</dbReference>
<dbReference type="SUPFAM" id="SSF52540">
    <property type="entry name" value="P-loop containing nucleoside triphosphate hydrolases"/>
    <property type="match status" value="1"/>
</dbReference>
<reference evidence="3 4" key="1">
    <citation type="submission" date="2024-04" db="EMBL/GenBank/DDBJ databases">
        <title>Tritrichomonas musculus Genome.</title>
        <authorList>
            <person name="Alves-Ferreira E."/>
            <person name="Grigg M."/>
            <person name="Lorenzi H."/>
            <person name="Galac M."/>
        </authorList>
    </citation>
    <scope>NUCLEOTIDE SEQUENCE [LARGE SCALE GENOMIC DNA]</scope>
    <source>
        <strain evidence="3 4">EAF2021</strain>
    </source>
</reference>
<comment type="caution">
    <text evidence="3">The sequence shown here is derived from an EMBL/GenBank/DDBJ whole genome shotgun (WGS) entry which is preliminary data.</text>
</comment>
<keyword evidence="1" id="KW-0547">Nucleotide-binding</keyword>
<dbReference type="PANTHER" id="PTHR47977">
    <property type="entry name" value="RAS-RELATED PROTEIN RAB"/>
    <property type="match status" value="1"/>
</dbReference>
<dbReference type="InterPro" id="IPR050227">
    <property type="entry name" value="Rab"/>
</dbReference>
<accession>A0ABR2JK46</accession>
<keyword evidence="4" id="KW-1185">Reference proteome</keyword>
<dbReference type="PRINTS" id="PR00449">
    <property type="entry name" value="RASTRNSFRMNG"/>
</dbReference>
<evidence type="ECO:0000256" key="2">
    <source>
        <dbReference type="ARBA" id="ARBA00023134"/>
    </source>
</evidence>
<dbReference type="EMBL" id="JAPFFF010000011">
    <property type="protein sequence ID" value="KAK8878115.1"/>
    <property type="molecule type" value="Genomic_DNA"/>
</dbReference>
<keyword evidence="2" id="KW-0342">GTP-binding</keyword>
<gene>
    <name evidence="3" type="ORF">M9Y10_004879</name>
</gene>
<evidence type="ECO:0000256" key="1">
    <source>
        <dbReference type="ARBA" id="ARBA00022741"/>
    </source>
</evidence>
<dbReference type="InterPro" id="IPR027417">
    <property type="entry name" value="P-loop_NTPase"/>
</dbReference>
<evidence type="ECO:0000313" key="3">
    <source>
        <dbReference type="EMBL" id="KAK8878115.1"/>
    </source>
</evidence>